<reference evidence="10 11" key="1">
    <citation type="journal article" date="2024" name="Nat. Commun.">
        <title>Phylogenomics reveals the evolutionary origins of lichenization in chlorophyte algae.</title>
        <authorList>
            <person name="Puginier C."/>
            <person name="Libourel C."/>
            <person name="Otte J."/>
            <person name="Skaloud P."/>
            <person name="Haon M."/>
            <person name="Grisel S."/>
            <person name="Petersen M."/>
            <person name="Berrin J.G."/>
            <person name="Delaux P.M."/>
            <person name="Dal Grande F."/>
            <person name="Keller J."/>
        </authorList>
    </citation>
    <scope>NUCLEOTIDE SEQUENCE [LARGE SCALE GENOMIC DNA]</scope>
    <source>
        <strain evidence="10 11">SAG 2036</strain>
    </source>
</reference>
<protein>
    <recommendedName>
        <fullName evidence="9">Mitochondrial pyruvate carrier</fullName>
    </recommendedName>
</protein>
<keyword evidence="11" id="KW-1185">Reference proteome</keyword>
<organism evidence="10 11">
    <name type="scientific">Symbiochloris irregularis</name>
    <dbReference type="NCBI Taxonomy" id="706552"/>
    <lineage>
        <taxon>Eukaryota</taxon>
        <taxon>Viridiplantae</taxon>
        <taxon>Chlorophyta</taxon>
        <taxon>core chlorophytes</taxon>
        <taxon>Trebouxiophyceae</taxon>
        <taxon>Trebouxiales</taxon>
        <taxon>Trebouxiaceae</taxon>
        <taxon>Symbiochloris</taxon>
    </lineage>
</organism>
<evidence type="ECO:0000256" key="6">
    <source>
        <dbReference type="ARBA" id="ARBA00022989"/>
    </source>
</evidence>
<keyword evidence="4" id="KW-0812">Transmembrane</keyword>
<evidence type="ECO:0000313" key="10">
    <source>
        <dbReference type="EMBL" id="KAK9784751.1"/>
    </source>
</evidence>
<accession>A0AAW1NKP6</accession>
<name>A0AAW1NKP6_9CHLO</name>
<keyword evidence="3 9" id="KW-0813">Transport</keyword>
<evidence type="ECO:0000256" key="8">
    <source>
        <dbReference type="ARBA" id="ARBA00023136"/>
    </source>
</evidence>
<comment type="subcellular location">
    <subcellularLocation>
        <location evidence="1 9">Mitochondrion inner membrane</location>
        <topology evidence="1 9">Multi-pass membrane protein</topology>
    </subcellularLocation>
</comment>
<proteinExistence type="inferred from homology"/>
<evidence type="ECO:0000256" key="9">
    <source>
        <dbReference type="RuleBase" id="RU363100"/>
    </source>
</evidence>
<evidence type="ECO:0000256" key="1">
    <source>
        <dbReference type="ARBA" id="ARBA00004448"/>
    </source>
</evidence>
<keyword evidence="8" id="KW-0472">Membrane</keyword>
<dbReference type="Proteomes" id="UP001465755">
    <property type="component" value="Unassembled WGS sequence"/>
</dbReference>
<evidence type="ECO:0000256" key="7">
    <source>
        <dbReference type="ARBA" id="ARBA00023128"/>
    </source>
</evidence>
<gene>
    <name evidence="10" type="ORF">WJX73_001460</name>
</gene>
<dbReference type="AlphaFoldDB" id="A0AAW1NKP6"/>
<keyword evidence="7 9" id="KW-0496">Mitochondrion</keyword>
<keyword evidence="6" id="KW-1133">Transmembrane helix</keyword>
<evidence type="ECO:0000256" key="2">
    <source>
        <dbReference type="ARBA" id="ARBA00006416"/>
    </source>
</evidence>
<evidence type="ECO:0000313" key="11">
    <source>
        <dbReference type="Proteomes" id="UP001465755"/>
    </source>
</evidence>
<comment type="function">
    <text evidence="9">Mediates the uptake of pyruvate into mitochondria.</text>
</comment>
<keyword evidence="5 9" id="KW-0999">Mitochondrion inner membrane</keyword>
<dbReference type="InterPro" id="IPR005336">
    <property type="entry name" value="MPC"/>
</dbReference>
<comment type="similarity">
    <text evidence="2 9">Belongs to the mitochondrial pyruvate carrier (MPC) (TC 2.A.105) family.</text>
</comment>
<dbReference type="GO" id="GO:0005743">
    <property type="term" value="C:mitochondrial inner membrane"/>
    <property type="evidence" value="ECO:0007669"/>
    <property type="project" value="UniProtKB-SubCell"/>
</dbReference>
<dbReference type="EMBL" id="JALJOQ010000332">
    <property type="protein sequence ID" value="KAK9784751.1"/>
    <property type="molecule type" value="Genomic_DNA"/>
</dbReference>
<evidence type="ECO:0000256" key="4">
    <source>
        <dbReference type="ARBA" id="ARBA00022692"/>
    </source>
</evidence>
<dbReference type="PANTHER" id="PTHR14154">
    <property type="entry name" value="UPF0041 BRAIN PROTEIN 44-RELATED"/>
    <property type="match status" value="1"/>
</dbReference>
<evidence type="ECO:0000256" key="3">
    <source>
        <dbReference type="ARBA" id="ARBA00022448"/>
    </source>
</evidence>
<sequence>MAAAGSKLKNFINHPAGPKTIHFWAPTFKWGISIANVADFSRPPDKISYPQQLAVTATGVIWSRFSTQITPANYNLLTVNAFMACTGMYQLYRKVKHDYSSTEKSMPELQSSPSS</sequence>
<comment type="caution">
    <text evidence="10">The sequence shown here is derived from an EMBL/GenBank/DDBJ whole genome shotgun (WGS) entry which is preliminary data.</text>
</comment>
<dbReference type="GO" id="GO:0006850">
    <property type="term" value="P:pyruvate import into mitochondria"/>
    <property type="evidence" value="ECO:0007669"/>
    <property type="project" value="InterPro"/>
</dbReference>
<dbReference type="Pfam" id="PF03650">
    <property type="entry name" value="MPC"/>
    <property type="match status" value="1"/>
</dbReference>
<evidence type="ECO:0000256" key="5">
    <source>
        <dbReference type="ARBA" id="ARBA00022792"/>
    </source>
</evidence>